<dbReference type="EMBL" id="SRLO01000140">
    <property type="protein sequence ID" value="TNN72279.1"/>
    <property type="molecule type" value="Genomic_DNA"/>
</dbReference>
<accession>A0A4Z2I2H4</accession>
<evidence type="ECO:0000313" key="3">
    <source>
        <dbReference type="Proteomes" id="UP000314294"/>
    </source>
</evidence>
<gene>
    <name evidence="2" type="ORF">EYF80_017563</name>
</gene>
<keyword evidence="3" id="KW-1185">Reference proteome</keyword>
<evidence type="ECO:0000256" key="1">
    <source>
        <dbReference type="SAM" id="Phobius"/>
    </source>
</evidence>
<organism evidence="2 3">
    <name type="scientific">Liparis tanakae</name>
    <name type="common">Tanaka's snailfish</name>
    <dbReference type="NCBI Taxonomy" id="230148"/>
    <lineage>
        <taxon>Eukaryota</taxon>
        <taxon>Metazoa</taxon>
        <taxon>Chordata</taxon>
        <taxon>Craniata</taxon>
        <taxon>Vertebrata</taxon>
        <taxon>Euteleostomi</taxon>
        <taxon>Actinopterygii</taxon>
        <taxon>Neopterygii</taxon>
        <taxon>Teleostei</taxon>
        <taxon>Neoteleostei</taxon>
        <taxon>Acanthomorphata</taxon>
        <taxon>Eupercaria</taxon>
        <taxon>Perciformes</taxon>
        <taxon>Cottioidei</taxon>
        <taxon>Cottales</taxon>
        <taxon>Liparidae</taxon>
        <taxon>Liparis</taxon>
    </lineage>
</organism>
<keyword evidence="1" id="KW-1133">Transmembrane helix</keyword>
<keyword evidence="1" id="KW-0472">Membrane</keyword>
<protein>
    <submittedName>
        <fullName evidence="2">Uncharacterized protein</fullName>
    </submittedName>
</protein>
<comment type="caution">
    <text evidence="2">The sequence shown here is derived from an EMBL/GenBank/DDBJ whole genome shotgun (WGS) entry which is preliminary data.</text>
</comment>
<reference evidence="2 3" key="1">
    <citation type="submission" date="2019-03" db="EMBL/GenBank/DDBJ databases">
        <title>First draft genome of Liparis tanakae, snailfish: a comprehensive survey of snailfish specific genes.</title>
        <authorList>
            <person name="Kim W."/>
            <person name="Song I."/>
            <person name="Jeong J.-H."/>
            <person name="Kim D."/>
            <person name="Kim S."/>
            <person name="Ryu S."/>
            <person name="Song J.Y."/>
            <person name="Lee S.K."/>
        </authorList>
    </citation>
    <scope>NUCLEOTIDE SEQUENCE [LARGE SCALE GENOMIC DNA]</scope>
    <source>
        <tissue evidence="2">Muscle</tissue>
    </source>
</reference>
<proteinExistence type="predicted"/>
<dbReference type="AlphaFoldDB" id="A0A4Z2I2H4"/>
<feature type="transmembrane region" description="Helical" evidence="1">
    <location>
        <begin position="47"/>
        <end position="67"/>
    </location>
</feature>
<keyword evidence="1" id="KW-0812">Transmembrane</keyword>
<dbReference type="Proteomes" id="UP000314294">
    <property type="component" value="Unassembled WGS sequence"/>
</dbReference>
<sequence length="121" mass="13887">MTTVSEVNERSARLKERSRVKSNRILVPNTVMPSVSMEPWSLLRRGLVIFFLQSTMMVTVFFSTLMATRCHLVESTEQRVVLWRWVASLILIQEDRGTSHFHAQLLDSLLVVKGQQEGLEA</sequence>
<name>A0A4Z2I2H4_9TELE</name>
<evidence type="ECO:0000313" key="2">
    <source>
        <dbReference type="EMBL" id="TNN72279.1"/>
    </source>
</evidence>